<proteinExistence type="predicted"/>
<dbReference type="GO" id="GO:0005737">
    <property type="term" value="C:cytoplasm"/>
    <property type="evidence" value="ECO:0007669"/>
    <property type="project" value="UniProtKB-SubCell"/>
</dbReference>
<protein>
    <submittedName>
        <fullName evidence="5">Protein unc-45 homolog A</fullName>
    </submittedName>
</protein>
<dbReference type="PANTHER" id="PTHR45994">
    <property type="entry name" value="FI21225P1"/>
    <property type="match status" value="1"/>
</dbReference>
<dbReference type="Proteomes" id="UP000515159">
    <property type="component" value="Chromosome 14"/>
</dbReference>
<dbReference type="InterPro" id="IPR016024">
    <property type="entry name" value="ARM-type_fold"/>
</dbReference>
<dbReference type="RefSeq" id="XP_033776679.1">
    <property type="nucleotide sequence ID" value="XM_033920788.1"/>
</dbReference>
<dbReference type="CTD" id="55898"/>
<dbReference type="InParanoid" id="A0A6P8NZQ8"/>
<reference evidence="5" key="1">
    <citation type="submission" date="2025-08" db="UniProtKB">
        <authorList>
            <consortium name="RefSeq"/>
        </authorList>
    </citation>
    <scope>IDENTIFICATION</scope>
</reference>
<name>A0A6P8NZQ8_GEOSA</name>
<sequence length="311" mass="34608">MATLEDTTGYLREEGNTFFKSGDYKAAVACYTKAINFSKDRMDRAVLYRNRAACYLKLEDYSKAEADATQAVEVDGGDVKALFRRGQALEKLGQLEKASTDLQRCLSLEPKNKVFQEAVRNLGVQIQEKVRLMSTTDSRVEQMFQILLNPEEKDTEKQQKAAQNLIVLARDDAGAEKIFQNDGVHLLLCLLDTGKTDTILAALRTLAGLCSGHQSRVSVHTNTVHWLEILQALLLSQNVEVQYRGAVIVMNMVAADQEVAAKLMESEMLEILCVLSKDDVDEKKRPVTDAAKECLAKAVEYGLIQANVNDK</sequence>
<dbReference type="InterPro" id="IPR011990">
    <property type="entry name" value="TPR-like_helical_dom_sf"/>
</dbReference>
<dbReference type="SMART" id="SM00028">
    <property type="entry name" value="TPR"/>
    <property type="match status" value="3"/>
</dbReference>
<comment type="subcellular location">
    <subcellularLocation>
        <location evidence="1">Cytoplasm</location>
    </subcellularLocation>
</comment>
<dbReference type="GeneID" id="117348544"/>
<feature type="repeat" description="TPR" evidence="3">
    <location>
        <begin position="8"/>
        <end position="41"/>
    </location>
</feature>
<dbReference type="InterPro" id="IPR019734">
    <property type="entry name" value="TPR_rpt"/>
</dbReference>
<organism evidence="4 5">
    <name type="scientific">Geotrypetes seraphini</name>
    <name type="common">Gaboon caecilian</name>
    <name type="synonym">Caecilia seraphini</name>
    <dbReference type="NCBI Taxonomy" id="260995"/>
    <lineage>
        <taxon>Eukaryota</taxon>
        <taxon>Metazoa</taxon>
        <taxon>Chordata</taxon>
        <taxon>Craniata</taxon>
        <taxon>Vertebrata</taxon>
        <taxon>Euteleostomi</taxon>
        <taxon>Amphibia</taxon>
        <taxon>Gymnophiona</taxon>
        <taxon>Geotrypetes</taxon>
    </lineage>
</organism>
<dbReference type="OrthoDB" id="199930at2759"/>
<dbReference type="AlphaFoldDB" id="A0A6P8NZQ8"/>
<dbReference type="InterPro" id="IPR011989">
    <property type="entry name" value="ARM-like"/>
</dbReference>
<dbReference type="SUPFAM" id="SSF48371">
    <property type="entry name" value="ARM repeat"/>
    <property type="match status" value="1"/>
</dbReference>
<dbReference type="FunFam" id="1.25.40.10:FF:000025">
    <property type="entry name" value="Unc-45 myosin chaperone B"/>
    <property type="match status" value="1"/>
</dbReference>
<dbReference type="Gene3D" id="1.25.40.10">
    <property type="entry name" value="Tetratricopeptide repeat domain"/>
    <property type="match status" value="1"/>
</dbReference>
<evidence type="ECO:0000256" key="3">
    <source>
        <dbReference type="PROSITE-ProRule" id="PRU00339"/>
    </source>
</evidence>
<keyword evidence="2" id="KW-0963">Cytoplasm</keyword>
<evidence type="ECO:0000313" key="4">
    <source>
        <dbReference type="Proteomes" id="UP000515159"/>
    </source>
</evidence>
<dbReference type="Pfam" id="PF00515">
    <property type="entry name" value="TPR_1"/>
    <property type="match status" value="1"/>
</dbReference>
<dbReference type="PANTHER" id="PTHR45994:SF3">
    <property type="entry name" value="PROTEIN UNC-45 HOMOLOG A"/>
    <property type="match status" value="1"/>
</dbReference>
<evidence type="ECO:0000256" key="1">
    <source>
        <dbReference type="ARBA" id="ARBA00004496"/>
    </source>
</evidence>
<gene>
    <name evidence="5" type="primary">UNC45A</name>
</gene>
<dbReference type="Pfam" id="PF13424">
    <property type="entry name" value="TPR_12"/>
    <property type="match status" value="1"/>
</dbReference>
<evidence type="ECO:0000313" key="5">
    <source>
        <dbReference type="RefSeq" id="XP_033776679.1"/>
    </source>
</evidence>
<dbReference type="KEGG" id="gsh:117348544"/>
<dbReference type="Gene3D" id="1.25.10.10">
    <property type="entry name" value="Leucine-rich Repeat Variant"/>
    <property type="match status" value="1"/>
</dbReference>
<dbReference type="GO" id="GO:0051879">
    <property type="term" value="F:Hsp90 protein binding"/>
    <property type="evidence" value="ECO:0007669"/>
    <property type="project" value="TreeGrafter"/>
</dbReference>
<keyword evidence="4" id="KW-1185">Reference proteome</keyword>
<feature type="repeat" description="TPR" evidence="3">
    <location>
        <begin position="79"/>
        <end position="112"/>
    </location>
</feature>
<dbReference type="SUPFAM" id="SSF48452">
    <property type="entry name" value="TPR-like"/>
    <property type="match status" value="1"/>
</dbReference>
<accession>A0A6P8NZQ8</accession>
<keyword evidence="3" id="KW-0802">TPR repeat</keyword>
<dbReference type="PROSITE" id="PS50005">
    <property type="entry name" value="TPR"/>
    <property type="match status" value="2"/>
</dbReference>
<evidence type="ECO:0000256" key="2">
    <source>
        <dbReference type="ARBA" id="ARBA00022490"/>
    </source>
</evidence>